<dbReference type="PROSITE" id="PS50948">
    <property type="entry name" value="PAN"/>
    <property type="match status" value="1"/>
</dbReference>
<dbReference type="InterPro" id="IPR003609">
    <property type="entry name" value="Pan_app"/>
</dbReference>
<evidence type="ECO:0000313" key="4">
    <source>
        <dbReference type="Proteomes" id="UP001321473"/>
    </source>
</evidence>
<dbReference type="Pfam" id="PF02221">
    <property type="entry name" value="E1_DerP2_DerF2"/>
    <property type="match status" value="1"/>
</dbReference>
<feature type="region of interest" description="Disordered" evidence="1">
    <location>
        <begin position="144"/>
        <end position="180"/>
    </location>
</feature>
<sequence length="361" mass="38235">MGKAGGVLLPLPFNQKNGCISSGLDCPLQAGRNYTVTRAVKVYRIYPKAKRGVTVDVTVSAPLGRTPGSAIGGGRAATDGLVRQQLPYPRPALFTAPEDMRGYQVLLRWLLLGAAACPSGALIGQGEDKTTAIFLTSSGSGPVVASSSKKPAPTVGRVTTTRGPRRPAGGNTGFASCKSRRGAMPDMEPLEVLSSLASPVHCLAACLLKSPRCKAFAFGNRSCDLLQRSPCDSRRPMRDAPGFAHYDVLTRDRLLLNKGDSPDCAPTTSTDYSSTVQTTAPPSVTPTEGKKPGPTFVFRRGPTTFEAAQRACSDEGLALAMPVSAQDHATLVNLMRRNRAPRLWIGVQRVGNSLPVLLSYL</sequence>
<evidence type="ECO:0000259" key="2">
    <source>
        <dbReference type="PROSITE" id="PS50948"/>
    </source>
</evidence>
<dbReference type="InterPro" id="IPR016186">
    <property type="entry name" value="C-type_lectin-like/link_sf"/>
</dbReference>
<dbReference type="SUPFAM" id="SSF81296">
    <property type="entry name" value="E set domains"/>
    <property type="match status" value="1"/>
</dbReference>
<feature type="compositionally biased region" description="Polar residues" evidence="1">
    <location>
        <begin position="266"/>
        <end position="286"/>
    </location>
</feature>
<dbReference type="Gene3D" id="2.60.40.770">
    <property type="match status" value="1"/>
</dbReference>
<feature type="compositionally biased region" description="Low complexity" evidence="1">
    <location>
        <begin position="144"/>
        <end position="169"/>
    </location>
</feature>
<name>A0AAQ4DNI2_AMBAM</name>
<dbReference type="InterPro" id="IPR003172">
    <property type="entry name" value="ML_dom"/>
</dbReference>
<dbReference type="EMBL" id="JARKHS020028769">
    <property type="protein sequence ID" value="KAK8764022.1"/>
    <property type="molecule type" value="Genomic_DNA"/>
</dbReference>
<feature type="domain" description="Apple" evidence="2">
    <location>
        <begin position="177"/>
        <end position="250"/>
    </location>
</feature>
<dbReference type="AlphaFoldDB" id="A0AAQ4DNI2"/>
<comment type="caution">
    <text evidence="3">The sequence shown here is derived from an EMBL/GenBank/DDBJ whole genome shotgun (WGS) entry which is preliminary data.</text>
</comment>
<dbReference type="InterPro" id="IPR014756">
    <property type="entry name" value="Ig_E-set"/>
</dbReference>
<evidence type="ECO:0000256" key="1">
    <source>
        <dbReference type="SAM" id="MobiDB-lite"/>
    </source>
</evidence>
<feature type="region of interest" description="Disordered" evidence="1">
    <location>
        <begin position="259"/>
        <end position="294"/>
    </location>
</feature>
<dbReference type="InterPro" id="IPR016187">
    <property type="entry name" value="CTDL_fold"/>
</dbReference>
<dbReference type="Proteomes" id="UP001321473">
    <property type="component" value="Unassembled WGS sequence"/>
</dbReference>
<organism evidence="3 4">
    <name type="scientific">Amblyomma americanum</name>
    <name type="common">Lone star tick</name>
    <dbReference type="NCBI Taxonomy" id="6943"/>
    <lineage>
        <taxon>Eukaryota</taxon>
        <taxon>Metazoa</taxon>
        <taxon>Ecdysozoa</taxon>
        <taxon>Arthropoda</taxon>
        <taxon>Chelicerata</taxon>
        <taxon>Arachnida</taxon>
        <taxon>Acari</taxon>
        <taxon>Parasitiformes</taxon>
        <taxon>Ixodida</taxon>
        <taxon>Ixodoidea</taxon>
        <taxon>Ixodidae</taxon>
        <taxon>Amblyomminae</taxon>
        <taxon>Amblyomma</taxon>
    </lineage>
</organism>
<reference evidence="3 4" key="1">
    <citation type="journal article" date="2023" name="Arcadia Sci">
        <title>De novo assembly of a long-read Amblyomma americanum tick genome.</title>
        <authorList>
            <person name="Chou S."/>
            <person name="Poskanzer K.E."/>
            <person name="Rollins M."/>
            <person name="Thuy-Boun P.S."/>
        </authorList>
    </citation>
    <scope>NUCLEOTIDE SEQUENCE [LARGE SCALE GENOMIC DNA]</scope>
    <source>
        <strain evidence="3">F_SG_1</strain>
        <tissue evidence="3">Salivary glands</tissue>
    </source>
</reference>
<keyword evidence="4" id="KW-1185">Reference proteome</keyword>
<dbReference type="Gene3D" id="3.10.100.10">
    <property type="entry name" value="Mannose-Binding Protein A, subunit A"/>
    <property type="match status" value="1"/>
</dbReference>
<dbReference type="CDD" id="cd00037">
    <property type="entry name" value="CLECT"/>
    <property type="match status" value="1"/>
</dbReference>
<gene>
    <name evidence="3" type="ORF">V5799_033368</name>
</gene>
<protein>
    <recommendedName>
        <fullName evidence="2">Apple domain-containing protein</fullName>
    </recommendedName>
</protein>
<dbReference type="SUPFAM" id="SSF56436">
    <property type="entry name" value="C-type lectin-like"/>
    <property type="match status" value="1"/>
</dbReference>
<accession>A0AAQ4DNI2</accession>
<proteinExistence type="predicted"/>
<evidence type="ECO:0000313" key="3">
    <source>
        <dbReference type="EMBL" id="KAK8764022.1"/>
    </source>
</evidence>